<comment type="caution">
    <text evidence="1">The sequence shown here is derived from an EMBL/GenBank/DDBJ whole genome shotgun (WGS) entry which is preliminary data.</text>
</comment>
<evidence type="ECO:0000313" key="1">
    <source>
        <dbReference type="EMBL" id="KAI5352350.1"/>
    </source>
</evidence>
<reference evidence="1 2" key="1">
    <citation type="journal article" date="2022" name="G3 (Bethesda)">
        <title>Whole-genome sequence and methylome profiling of the almond [Prunus dulcis (Mill.) D.A. Webb] cultivar 'Nonpareil'.</title>
        <authorList>
            <person name="D'Amico-Willman K.M."/>
            <person name="Ouma W.Z."/>
            <person name="Meulia T."/>
            <person name="Sideli G.M."/>
            <person name="Gradziel T.M."/>
            <person name="Fresnedo-Ramirez J."/>
        </authorList>
    </citation>
    <scope>NUCLEOTIDE SEQUENCE [LARGE SCALE GENOMIC DNA]</scope>
    <source>
        <strain evidence="1">Clone GOH B32 T37-40</strain>
    </source>
</reference>
<dbReference type="Proteomes" id="UP001054821">
    <property type="component" value="Chromosome 1"/>
</dbReference>
<name>A0AAD4ZQJ8_PRUDU</name>
<sequence length="129" mass="14296">MTDLGEASYVLGIEISRDTKRGFVFLFGGAAVSWRSVKQPIRTTSTMQAKFIACYEATCQAIWLKNFLTSLTVLGTIERLIQIWNDNSSAVLFAKGNKRSIGGKPLSLKFQYVKEKVSEGCIALDHLSI</sequence>
<dbReference type="AlphaFoldDB" id="A0AAD4ZQJ8"/>
<evidence type="ECO:0008006" key="3">
    <source>
        <dbReference type="Google" id="ProtNLM"/>
    </source>
</evidence>
<keyword evidence="2" id="KW-1185">Reference proteome</keyword>
<proteinExistence type="predicted"/>
<gene>
    <name evidence="1" type="ORF">L3X38_005241</name>
</gene>
<accession>A0AAD4ZQJ8</accession>
<dbReference type="EMBL" id="JAJFAZ020000001">
    <property type="protein sequence ID" value="KAI5352350.1"/>
    <property type="molecule type" value="Genomic_DNA"/>
</dbReference>
<organism evidence="1 2">
    <name type="scientific">Prunus dulcis</name>
    <name type="common">Almond</name>
    <name type="synonym">Amygdalus dulcis</name>
    <dbReference type="NCBI Taxonomy" id="3755"/>
    <lineage>
        <taxon>Eukaryota</taxon>
        <taxon>Viridiplantae</taxon>
        <taxon>Streptophyta</taxon>
        <taxon>Embryophyta</taxon>
        <taxon>Tracheophyta</taxon>
        <taxon>Spermatophyta</taxon>
        <taxon>Magnoliopsida</taxon>
        <taxon>eudicotyledons</taxon>
        <taxon>Gunneridae</taxon>
        <taxon>Pentapetalae</taxon>
        <taxon>rosids</taxon>
        <taxon>fabids</taxon>
        <taxon>Rosales</taxon>
        <taxon>Rosaceae</taxon>
        <taxon>Amygdaloideae</taxon>
        <taxon>Amygdaleae</taxon>
        <taxon>Prunus</taxon>
    </lineage>
</organism>
<protein>
    <recommendedName>
        <fullName evidence="3">Retrovirus-related Pol polyprotein from transposon TNT 1-94</fullName>
    </recommendedName>
</protein>
<dbReference type="CDD" id="cd09272">
    <property type="entry name" value="RNase_HI_RT_Ty1"/>
    <property type="match status" value="1"/>
</dbReference>
<evidence type="ECO:0000313" key="2">
    <source>
        <dbReference type="Proteomes" id="UP001054821"/>
    </source>
</evidence>